<name>A0AA36EWY4_OCTVU</name>
<organism evidence="2 3">
    <name type="scientific">Octopus vulgaris</name>
    <name type="common">Common octopus</name>
    <dbReference type="NCBI Taxonomy" id="6645"/>
    <lineage>
        <taxon>Eukaryota</taxon>
        <taxon>Metazoa</taxon>
        <taxon>Spiralia</taxon>
        <taxon>Lophotrochozoa</taxon>
        <taxon>Mollusca</taxon>
        <taxon>Cephalopoda</taxon>
        <taxon>Coleoidea</taxon>
        <taxon>Octopodiformes</taxon>
        <taxon>Octopoda</taxon>
        <taxon>Incirrata</taxon>
        <taxon>Octopodidae</taxon>
        <taxon>Octopus</taxon>
    </lineage>
</organism>
<proteinExistence type="predicted"/>
<evidence type="ECO:0000313" key="2">
    <source>
        <dbReference type="EMBL" id="CAI9716374.1"/>
    </source>
</evidence>
<dbReference type="InterPro" id="IPR011011">
    <property type="entry name" value="Znf_FYVE_PHD"/>
</dbReference>
<evidence type="ECO:0000313" key="3">
    <source>
        <dbReference type="Proteomes" id="UP001162480"/>
    </source>
</evidence>
<gene>
    <name evidence="2" type="ORF">OCTVUL_1B004187</name>
</gene>
<dbReference type="SUPFAM" id="SSF57903">
    <property type="entry name" value="FYVE/PHD zinc finger"/>
    <property type="match status" value="1"/>
</dbReference>
<dbReference type="AlphaFoldDB" id="A0AA36EWY4"/>
<sequence length="124" mass="13894">MERAARKVADEKKSLRDVAVKQRIVDEINERKSKPKKAIGTEKATKGKGKSTTTGKGKGKKPRSKQVADWKCLVCSDWNSNSLPGEEWGQCMICKDWAHTDCTDGRQDFLCDLCGEKLMEDDSD</sequence>
<dbReference type="Proteomes" id="UP001162480">
    <property type="component" value="Chromosome 1"/>
</dbReference>
<reference evidence="2" key="1">
    <citation type="submission" date="2023-08" db="EMBL/GenBank/DDBJ databases">
        <authorList>
            <person name="Alioto T."/>
            <person name="Alioto T."/>
            <person name="Gomez Garrido J."/>
        </authorList>
    </citation>
    <scope>NUCLEOTIDE SEQUENCE</scope>
</reference>
<keyword evidence="3" id="KW-1185">Reference proteome</keyword>
<protein>
    <recommendedName>
        <fullName evidence="4">Zinc finger PHD-type domain-containing protein</fullName>
    </recommendedName>
</protein>
<accession>A0AA36EWY4</accession>
<feature type="region of interest" description="Disordered" evidence="1">
    <location>
        <begin position="26"/>
        <end position="66"/>
    </location>
</feature>
<evidence type="ECO:0008006" key="4">
    <source>
        <dbReference type="Google" id="ProtNLM"/>
    </source>
</evidence>
<dbReference type="EMBL" id="OX597814">
    <property type="protein sequence ID" value="CAI9716374.1"/>
    <property type="molecule type" value="Genomic_DNA"/>
</dbReference>
<evidence type="ECO:0000256" key="1">
    <source>
        <dbReference type="SAM" id="MobiDB-lite"/>
    </source>
</evidence>